<comment type="subcellular location">
    <subcellularLocation>
        <location evidence="1">Cell membrane</location>
        <topology evidence="1">Multi-pass membrane protein</topology>
    </subcellularLocation>
</comment>
<feature type="domain" description="ABC3 transporter permease C-terminal" evidence="7">
    <location>
        <begin position="692"/>
        <end position="804"/>
    </location>
</feature>
<evidence type="ECO:0000256" key="6">
    <source>
        <dbReference type="SAM" id="Phobius"/>
    </source>
</evidence>
<accession>A0A5P2FZX1</accession>
<feature type="transmembrane region" description="Helical" evidence="6">
    <location>
        <begin position="21"/>
        <end position="42"/>
    </location>
</feature>
<keyword evidence="3 6" id="KW-0812">Transmembrane</keyword>
<feature type="domain" description="MacB-like periplasmic core" evidence="8">
    <location>
        <begin position="20"/>
        <end position="213"/>
    </location>
</feature>
<feature type="domain" description="ABC3 transporter permease C-terminal" evidence="7">
    <location>
        <begin position="290"/>
        <end position="406"/>
    </location>
</feature>
<feature type="transmembrane region" description="Helical" evidence="6">
    <location>
        <begin position="740"/>
        <end position="759"/>
    </location>
</feature>
<dbReference type="AlphaFoldDB" id="A0A5P2FZX1"/>
<dbReference type="EMBL" id="CP044016">
    <property type="protein sequence ID" value="QES89084.1"/>
    <property type="molecule type" value="Genomic_DNA"/>
</dbReference>
<organism evidence="9 10">
    <name type="scientific">Rhizosphaericola mali</name>
    <dbReference type="NCBI Taxonomy" id="2545455"/>
    <lineage>
        <taxon>Bacteria</taxon>
        <taxon>Pseudomonadati</taxon>
        <taxon>Bacteroidota</taxon>
        <taxon>Chitinophagia</taxon>
        <taxon>Chitinophagales</taxon>
        <taxon>Chitinophagaceae</taxon>
        <taxon>Rhizosphaericola</taxon>
    </lineage>
</organism>
<keyword evidence="4 6" id="KW-1133">Transmembrane helix</keyword>
<evidence type="ECO:0000256" key="3">
    <source>
        <dbReference type="ARBA" id="ARBA00022692"/>
    </source>
</evidence>
<evidence type="ECO:0000259" key="7">
    <source>
        <dbReference type="Pfam" id="PF02687"/>
    </source>
</evidence>
<proteinExistence type="predicted"/>
<dbReference type="Pfam" id="PF02687">
    <property type="entry name" value="FtsX"/>
    <property type="match status" value="2"/>
</dbReference>
<gene>
    <name evidence="9" type="ORF">E0W69_010580</name>
</gene>
<evidence type="ECO:0000259" key="8">
    <source>
        <dbReference type="Pfam" id="PF12704"/>
    </source>
</evidence>
<dbReference type="Proteomes" id="UP000292424">
    <property type="component" value="Chromosome"/>
</dbReference>
<reference evidence="9 10" key="1">
    <citation type="submission" date="2019-09" db="EMBL/GenBank/DDBJ databases">
        <title>Complete genome sequence of Arachidicoccus sp. B3-10 isolated from apple orchard soil.</title>
        <authorList>
            <person name="Kim H.S."/>
            <person name="Han K.-I."/>
            <person name="Suh M.K."/>
            <person name="Lee K.C."/>
            <person name="Eom M.K."/>
            <person name="Kim J.-S."/>
            <person name="Kang S.W."/>
            <person name="Sin Y."/>
            <person name="Lee J.-S."/>
        </authorList>
    </citation>
    <scope>NUCLEOTIDE SEQUENCE [LARGE SCALE GENOMIC DNA]</scope>
    <source>
        <strain evidence="9 10">B3-10</strain>
    </source>
</reference>
<dbReference type="InterPro" id="IPR050250">
    <property type="entry name" value="Macrolide_Exporter_MacB"/>
</dbReference>
<keyword evidence="5 6" id="KW-0472">Membrane</keyword>
<evidence type="ECO:0000256" key="1">
    <source>
        <dbReference type="ARBA" id="ARBA00004651"/>
    </source>
</evidence>
<feature type="transmembrane region" description="Helical" evidence="6">
    <location>
        <begin position="331"/>
        <end position="357"/>
    </location>
</feature>
<evidence type="ECO:0000256" key="2">
    <source>
        <dbReference type="ARBA" id="ARBA00022475"/>
    </source>
</evidence>
<evidence type="ECO:0000256" key="5">
    <source>
        <dbReference type="ARBA" id="ARBA00023136"/>
    </source>
</evidence>
<evidence type="ECO:0000313" key="9">
    <source>
        <dbReference type="EMBL" id="QES89084.1"/>
    </source>
</evidence>
<feature type="transmembrane region" description="Helical" evidence="6">
    <location>
        <begin position="285"/>
        <end position="306"/>
    </location>
</feature>
<evidence type="ECO:0000256" key="4">
    <source>
        <dbReference type="ARBA" id="ARBA00022989"/>
    </source>
</evidence>
<dbReference type="GO" id="GO:0022857">
    <property type="term" value="F:transmembrane transporter activity"/>
    <property type="evidence" value="ECO:0007669"/>
    <property type="project" value="TreeGrafter"/>
</dbReference>
<dbReference type="GO" id="GO:0005886">
    <property type="term" value="C:plasma membrane"/>
    <property type="evidence" value="ECO:0007669"/>
    <property type="project" value="UniProtKB-SubCell"/>
</dbReference>
<protein>
    <submittedName>
        <fullName evidence="9">FtsX-like permease family protein</fullName>
    </submittedName>
</protein>
<dbReference type="OrthoDB" id="1451596at2"/>
<dbReference type="Pfam" id="PF12704">
    <property type="entry name" value="MacB_PCD"/>
    <property type="match status" value="1"/>
</dbReference>
<sequence length="811" mass="91645">MFKNYIQIAFRSFQRDKVFSFINIIGLTVALTTCLFLLTIVLNDLSFDRSWKKSDNIYRVNTINKMGEGMYNKMDVSFVGLENEFQKYPEVSSVSRIITSKRQLKLSENTSDAINVNVLDADTTMWHLLNFQVLEGNPKKFLIDDNMPNVIISKKFKDTYFPNQNVIGKIIYGVDAYEDKDHPRIITGVVDNSPQNSIFHADIIQINLPYNGVLQNNQSGTFVQHFVLLHAGSNPLTFTNKFNLWYRNFVKVKNPYQIELQPLKDIYLHSEFSNSNTPKGSYQSIVIFSLIAGLILVIAAVNYINLGMAKATKRLKEMGVRRILGAQKRQIAYVFITESLLYFSVSLLLAFIIYVMSLPYLGNLMGRSMQITFFSQWYLFASAIFIIFIISILIGAYPAWALSKINYSIIKNDRVISGKFSLQTFVSKSLVIVQFSLSILVLISLIVIWKQSSFLKNKSLGFDKNNLLAIDFTSFGNHADALKNQLLQNPNVESVALTSWLPSYGAGFMSNEVADPNNPQNNITINYIKGDIDLAKTLGLKLQKGRLLSRDYSMDIVAYDSLMGMDSAGYMQKSRQQSSLITGYTANKLDITQLGKSLTKLGTTPVGIVGDINNESLKKTMQPLFIIADRDIKVGGLLIRVKPGHQRNAEKYIHSVWLHFFPNKPIEIREVSNLLDAQYKVESTLQKVFIYFSILSIVLATMGVFGLVVQSLVQRTKEIGIRKVLGGSNLSIVKLFSFEYLKLLIIAIMLASPIGYVLLKNWLNNYAYRIHLEWWIFASAGLLIILVAVSTVAVQTWKSAITNPVNSLRSE</sequence>
<feature type="transmembrane region" description="Helical" evidence="6">
    <location>
        <begin position="774"/>
        <end position="794"/>
    </location>
</feature>
<feature type="transmembrane region" description="Helical" evidence="6">
    <location>
        <begin position="688"/>
        <end position="713"/>
    </location>
</feature>
<dbReference type="RefSeq" id="WP_131330030.1">
    <property type="nucleotide sequence ID" value="NZ_CP044016.1"/>
</dbReference>
<dbReference type="InterPro" id="IPR025857">
    <property type="entry name" value="MacB_PCD"/>
</dbReference>
<dbReference type="InterPro" id="IPR003838">
    <property type="entry name" value="ABC3_permease_C"/>
</dbReference>
<name>A0A5P2FZX1_9BACT</name>
<feature type="transmembrane region" description="Helical" evidence="6">
    <location>
        <begin position="377"/>
        <end position="402"/>
    </location>
</feature>
<keyword evidence="10" id="KW-1185">Reference proteome</keyword>
<evidence type="ECO:0000313" key="10">
    <source>
        <dbReference type="Proteomes" id="UP000292424"/>
    </source>
</evidence>
<keyword evidence="2" id="KW-1003">Cell membrane</keyword>
<feature type="transmembrane region" description="Helical" evidence="6">
    <location>
        <begin position="429"/>
        <end position="449"/>
    </location>
</feature>
<dbReference type="KEGG" id="arac:E0W69_010580"/>
<dbReference type="PANTHER" id="PTHR30572:SF18">
    <property type="entry name" value="ABC-TYPE MACROLIDE FAMILY EXPORT SYSTEM PERMEASE COMPONENT 2"/>
    <property type="match status" value="1"/>
</dbReference>
<dbReference type="PANTHER" id="PTHR30572">
    <property type="entry name" value="MEMBRANE COMPONENT OF TRANSPORTER-RELATED"/>
    <property type="match status" value="1"/>
</dbReference>